<feature type="domain" description="NlpC/P60" evidence="8">
    <location>
        <begin position="305"/>
        <end position="427"/>
    </location>
</feature>
<comment type="caution">
    <text evidence="9">The sequence shown here is derived from an EMBL/GenBank/DDBJ whole genome shotgun (WGS) entry which is preliminary data.</text>
</comment>
<feature type="compositionally biased region" description="Low complexity" evidence="6">
    <location>
        <begin position="211"/>
        <end position="272"/>
    </location>
</feature>
<protein>
    <submittedName>
        <fullName evidence="9">N-acetylmuramoyl-L-alanine amidase</fullName>
    </submittedName>
</protein>
<evidence type="ECO:0000256" key="7">
    <source>
        <dbReference type="SAM" id="SignalP"/>
    </source>
</evidence>
<keyword evidence="7" id="KW-0732">Signal</keyword>
<evidence type="ECO:0000259" key="8">
    <source>
        <dbReference type="PROSITE" id="PS51935"/>
    </source>
</evidence>
<dbReference type="InterPro" id="IPR038765">
    <property type="entry name" value="Papain-like_cys_pep_sf"/>
</dbReference>
<evidence type="ECO:0000256" key="3">
    <source>
        <dbReference type="ARBA" id="ARBA00022670"/>
    </source>
</evidence>
<dbReference type="SMART" id="SM00047">
    <property type="entry name" value="LYZ2"/>
    <property type="match status" value="1"/>
</dbReference>
<feature type="chain" id="PRO_5010742371" evidence="7">
    <location>
        <begin position="29"/>
        <end position="711"/>
    </location>
</feature>
<dbReference type="Gene3D" id="1.10.530.10">
    <property type="match status" value="1"/>
</dbReference>
<feature type="region of interest" description="Disordered" evidence="6">
    <location>
        <begin position="179"/>
        <end position="289"/>
    </location>
</feature>
<keyword evidence="4" id="KW-0378">Hydrolase</keyword>
<dbReference type="EMBL" id="MSTR01000013">
    <property type="protein sequence ID" value="ONN41669.1"/>
    <property type="molecule type" value="Genomic_DNA"/>
</dbReference>
<dbReference type="PROSITE" id="PS51935">
    <property type="entry name" value="NLPC_P60"/>
    <property type="match status" value="1"/>
</dbReference>
<evidence type="ECO:0000256" key="1">
    <source>
        <dbReference type="ARBA" id="ARBA00007074"/>
    </source>
</evidence>
<feature type="signal peptide" evidence="7">
    <location>
        <begin position="1"/>
        <end position="28"/>
    </location>
</feature>
<evidence type="ECO:0000313" key="10">
    <source>
        <dbReference type="Proteomes" id="UP000189299"/>
    </source>
</evidence>
<comment type="similarity">
    <text evidence="1">Belongs to the peptidase C40 family.</text>
</comment>
<dbReference type="OrthoDB" id="1654978at2"/>
<dbReference type="InterPro" id="IPR002901">
    <property type="entry name" value="MGlyc_endo_b_GlcNAc-like_dom"/>
</dbReference>
<dbReference type="PANTHER" id="PTHR33308:SF9">
    <property type="entry name" value="PEPTIDOGLYCAN HYDROLASE FLGJ"/>
    <property type="match status" value="1"/>
</dbReference>
<dbReference type="Gene3D" id="3.90.1720.10">
    <property type="entry name" value="endopeptidase domain like (from Nostoc punctiforme)"/>
    <property type="match status" value="1"/>
</dbReference>
<dbReference type="GO" id="GO:0008234">
    <property type="term" value="F:cysteine-type peptidase activity"/>
    <property type="evidence" value="ECO:0007669"/>
    <property type="project" value="UniProtKB-KW"/>
</dbReference>
<dbReference type="InterPro" id="IPR051056">
    <property type="entry name" value="Glycosyl_Hydrolase_73"/>
</dbReference>
<dbReference type="STRING" id="53346.A5802_002766"/>
<organism evidence="9 10">
    <name type="scientific">Enterococcus mundtii</name>
    <dbReference type="NCBI Taxonomy" id="53346"/>
    <lineage>
        <taxon>Bacteria</taxon>
        <taxon>Bacillati</taxon>
        <taxon>Bacillota</taxon>
        <taxon>Bacilli</taxon>
        <taxon>Lactobacillales</taxon>
        <taxon>Enterococcaceae</taxon>
        <taxon>Enterococcus</taxon>
    </lineage>
</organism>
<evidence type="ECO:0000313" key="9">
    <source>
        <dbReference type="EMBL" id="ONN41669.1"/>
    </source>
</evidence>
<dbReference type="PANTHER" id="PTHR33308">
    <property type="entry name" value="PEPTIDOGLYCAN HYDROLASE FLGJ"/>
    <property type="match status" value="1"/>
</dbReference>
<proteinExistence type="inferred from homology"/>
<evidence type="ECO:0000256" key="5">
    <source>
        <dbReference type="ARBA" id="ARBA00022807"/>
    </source>
</evidence>
<dbReference type="Gene3D" id="4.10.80.30">
    <property type="entry name" value="DNA polymerase, domain 6"/>
    <property type="match status" value="1"/>
</dbReference>
<feature type="region of interest" description="Disordered" evidence="6">
    <location>
        <begin position="31"/>
        <end position="82"/>
    </location>
</feature>
<dbReference type="InterPro" id="IPR000064">
    <property type="entry name" value="NLP_P60_dom"/>
</dbReference>
<dbReference type="RefSeq" id="WP_077151903.1">
    <property type="nucleotide sequence ID" value="NZ_CABMMO010000013.1"/>
</dbReference>
<feature type="compositionally biased region" description="Polar residues" evidence="6">
    <location>
        <begin position="31"/>
        <end position="41"/>
    </location>
</feature>
<accession>A0A1V2UEG7</accession>
<evidence type="ECO:0000256" key="4">
    <source>
        <dbReference type="ARBA" id="ARBA00022801"/>
    </source>
</evidence>
<evidence type="ECO:0000256" key="6">
    <source>
        <dbReference type="SAM" id="MobiDB-lite"/>
    </source>
</evidence>
<evidence type="ECO:0000256" key="2">
    <source>
        <dbReference type="ARBA" id="ARBA00010266"/>
    </source>
</evidence>
<keyword evidence="3" id="KW-0645">Protease</keyword>
<dbReference type="Pfam" id="PF01832">
    <property type="entry name" value="Glucosaminidase"/>
    <property type="match status" value="1"/>
</dbReference>
<keyword evidence="5" id="KW-0788">Thiol protease</keyword>
<dbReference type="GO" id="GO:0006508">
    <property type="term" value="P:proteolysis"/>
    <property type="evidence" value="ECO:0007669"/>
    <property type="project" value="UniProtKB-KW"/>
</dbReference>
<reference evidence="9 10" key="1">
    <citation type="submission" date="2016-12" db="EMBL/GenBank/DDBJ databases">
        <authorList>
            <person name="Song W.-J."/>
            <person name="Kurnit D.M."/>
        </authorList>
    </citation>
    <scope>NUCLEOTIDE SEQUENCE [LARGE SCALE GENOMIC DNA]</scope>
    <source>
        <strain evidence="9 10">CGB1038-1_S1</strain>
    </source>
</reference>
<feature type="compositionally biased region" description="Acidic residues" evidence="6">
    <location>
        <begin position="67"/>
        <end position="77"/>
    </location>
</feature>
<dbReference type="Pfam" id="PF00877">
    <property type="entry name" value="NLPC_P60"/>
    <property type="match status" value="1"/>
</dbReference>
<dbReference type="Proteomes" id="UP000189299">
    <property type="component" value="Unassembled WGS sequence"/>
</dbReference>
<comment type="similarity">
    <text evidence="2">Belongs to the glycosyl hydrolase 73 family.</text>
</comment>
<dbReference type="GO" id="GO:0004040">
    <property type="term" value="F:amidase activity"/>
    <property type="evidence" value="ECO:0007669"/>
    <property type="project" value="InterPro"/>
</dbReference>
<dbReference type="AlphaFoldDB" id="A0A1V2UEG7"/>
<dbReference type="SUPFAM" id="SSF54001">
    <property type="entry name" value="Cysteine proteinases"/>
    <property type="match status" value="1"/>
</dbReference>
<name>A0A1V2UEG7_ENTMU</name>
<gene>
    <name evidence="9" type="ORF">BTN92_12515</name>
</gene>
<feature type="compositionally biased region" description="Low complexity" evidence="6">
    <location>
        <begin position="44"/>
        <end position="66"/>
    </location>
</feature>
<sequence>MKKKTAIRLLAASWLIAPTLLSTQPAFATIRRTQTSESTIVAESPSATTDSSTNDSTLSSSSTDSSDNPEESTEESTETATRTLSIARNLREKIKLKIVDEEKEKSEIKTREYTEEDFLEISKSGKVKDLKEGTKVTYMITPETNEQLVSVKIEGAQEIDYTKQIFTVGVTDLTISAKFESSTSSSEPPSPEEETTDSSEPTPVTPDIPDSGNNGNTGNSGNNGNNNGNSTTGNTTNPSQPPSSSNNNGNTSGSTGSTNNNGSSSNQTTNTNRPQTPDRIENPASESSDFVVKTPIEAILPANTTSTQQALVKEAYRQLGKPYVWGAKGPTTFDCSGLTYYIYKKVTGHSIGGWTGEQQYAGTQIPVENAQPGDLVFWGPASGTTHHVGIYIGNGNYIHAPQPGDHVRITSIKDYRPDFALRVNIAGLPRATNSLASSPILDGINDSFHFAQNQTTDQFVEKIAEDAREIGQEENIYASVMMAQAILESGSGNSLLSRSPNYNLFGIKGAYKGSSISFNTLEQTAAGQNYQIRAAFRKYPSYKESLKDYADLIKNGLSHNADFYKPTWKSETKDYREATKYLEGRYATDRQYSRKLNAIIEAYDLTQYDEPKEQEKQDSETNERMDSFVVPTRWRNSSSTSSRMTISLFNQRNPSLLYLSELRFASFWDLWHHFSVREIPQKLSVTVRETDQPLASRLNLDRVFRMKQFLR</sequence>